<keyword evidence="1" id="KW-1133">Transmembrane helix</keyword>
<organism evidence="3 4">
    <name type="scientific">Natronorubrum sulfidifaciens JCM 14089</name>
    <dbReference type="NCBI Taxonomy" id="1230460"/>
    <lineage>
        <taxon>Archaea</taxon>
        <taxon>Methanobacteriati</taxon>
        <taxon>Methanobacteriota</taxon>
        <taxon>Stenosarchaea group</taxon>
        <taxon>Halobacteria</taxon>
        <taxon>Halobacteriales</taxon>
        <taxon>Natrialbaceae</taxon>
        <taxon>Natronorubrum</taxon>
    </lineage>
</organism>
<evidence type="ECO:0000259" key="2">
    <source>
        <dbReference type="Pfam" id="PF01569"/>
    </source>
</evidence>
<dbReference type="Gene3D" id="1.20.144.10">
    <property type="entry name" value="Phosphatidic acid phosphatase type 2/haloperoxidase"/>
    <property type="match status" value="1"/>
</dbReference>
<name>L9WDP6_9EURY</name>
<accession>L9WDP6</accession>
<dbReference type="PATRIC" id="fig|1230460.4.peg.882"/>
<comment type="caution">
    <text evidence="3">The sequence shown here is derived from an EMBL/GenBank/DDBJ whole genome shotgun (WGS) entry which is preliminary data.</text>
</comment>
<evidence type="ECO:0000313" key="3">
    <source>
        <dbReference type="EMBL" id="ELY47467.1"/>
    </source>
</evidence>
<proteinExistence type="predicted"/>
<feature type="transmembrane region" description="Helical" evidence="1">
    <location>
        <begin position="47"/>
        <end position="66"/>
    </location>
</feature>
<keyword evidence="1" id="KW-0472">Membrane</keyword>
<dbReference type="InterPro" id="IPR000326">
    <property type="entry name" value="PAP2/HPO"/>
</dbReference>
<dbReference type="eggNOG" id="arCOG03058">
    <property type="taxonomic scope" value="Archaea"/>
</dbReference>
<evidence type="ECO:0000256" key="1">
    <source>
        <dbReference type="SAM" id="Phobius"/>
    </source>
</evidence>
<keyword evidence="1" id="KW-0812">Transmembrane</keyword>
<gene>
    <name evidence="3" type="ORF">C495_04387</name>
</gene>
<dbReference type="Proteomes" id="UP000011661">
    <property type="component" value="Unassembled WGS sequence"/>
</dbReference>
<dbReference type="EMBL" id="AOHX01000026">
    <property type="protein sequence ID" value="ELY47467.1"/>
    <property type="molecule type" value="Genomic_DNA"/>
</dbReference>
<sequence>MVGLEFDGSLASRREPETSRQWRLAGAAILITLVSVSRVGVGVHYPIDVIAGVIVGVCYLAVLLPIRTVAESHRDHAGASVTFAAGSGLALLAIRASGQPDTAALFGGCVGAFSSGSTHGRLESRGR</sequence>
<dbReference type="AlphaFoldDB" id="L9WDP6"/>
<keyword evidence="4" id="KW-1185">Reference proteome</keyword>
<dbReference type="InterPro" id="IPR036938">
    <property type="entry name" value="PAP2/HPO_sf"/>
</dbReference>
<protein>
    <submittedName>
        <fullName evidence="3">PA-phosphatase-like phosphoesterase</fullName>
    </submittedName>
</protein>
<dbReference type="STRING" id="1230460.C495_04387"/>
<dbReference type="Pfam" id="PF01569">
    <property type="entry name" value="PAP2"/>
    <property type="match status" value="1"/>
</dbReference>
<evidence type="ECO:0000313" key="4">
    <source>
        <dbReference type="Proteomes" id="UP000011661"/>
    </source>
</evidence>
<dbReference type="SUPFAM" id="SSF48317">
    <property type="entry name" value="Acid phosphatase/Vanadium-dependent haloperoxidase"/>
    <property type="match status" value="1"/>
</dbReference>
<feature type="domain" description="Phosphatidic acid phosphatase type 2/haloperoxidase" evidence="2">
    <location>
        <begin position="18"/>
        <end position="66"/>
    </location>
</feature>
<reference evidence="3 4" key="1">
    <citation type="journal article" date="2014" name="PLoS Genet.">
        <title>Phylogenetically driven sequencing of extremely halophilic archaea reveals strategies for static and dynamic osmo-response.</title>
        <authorList>
            <person name="Becker E.A."/>
            <person name="Seitzer P.M."/>
            <person name="Tritt A."/>
            <person name="Larsen D."/>
            <person name="Krusor M."/>
            <person name="Yao A.I."/>
            <person name="Wu D."/>
            <person name="Madern D."/>
            <person name="Eisen J.A."/>
            <person name="Darling A.E."/>
            <person name="Facciotti M.T."/>
        </authorList>
    </citation>
    <scope>NUCLEOTIDE SEQUENCE [LARGE SCALE GENOMIC DNA]</scope>
    <source>
        <strain evidence="3 4">JCM 14089</strain>
    </source>
</reference>